<evidence type="ECO:0000256" key="1">
    <source>
        <dbReference type="SAM" id="Phobius"/>
    </source>
</evidence>
<evidence type="ECO:0000313" key="3">
    <source>
        <dbReference type="Proteomes" id="UP001222118"/>
    </source>
</evidence>
<proteinExistence type="predicted"/>
<sequence>MKTYDPHKSTNDVRQGNRRKANMRVLVISTALIVLAFIVLYVIYTMTQPGTTGVA</sequence>
<evidence type="ECO:0000313" key="2">
    <source>
        <dbReference type="EMBL" id="WDR05045.1"/>
    </source>
</evidence>
<reference evidence="2 3" key="1">
    <citation type="submission" date="2023-02" db="EMBL/GenBank/DDBJ databases">
        <title>Devosia chondri sp. nov., isolated from the phycosphere of marine algae.</title>
        <authorList>
            <person name="Kim J.M."/>
            <person name="Lee J.K."/>
            <person name="Choi B.J."/>
            <person name="Bayburt H."/>
            <person name="Jeon C.O."/>
        </authorList>
    </citation>
    <scope>NUCLEOTIDE SEQUENCE [LARGE SCALE GENOMIC DNA]</scope>
    <source>
        <strain evidence="2 3">G2-5</strain>
    </source>
</reference>
<dbReference type="Proteomes" id="UP001222118">
    <property type="component" value="Chromosome"/>
</dbReference>
<protein>
    <submittedName>
        <fullName evidence="2">Uncharacterized protein</fullName>
    </submittedName>
</protein>
<accession>A0ABY7YUL3</accession>
<name>A0ABY7YUL3_9HYPH</name>
<feature type="transmembrane region" description="Helical" evidence="1">
    <location>
        <begin position="21"/>
        <end position="44"/>
    </location>
</feature>
<keyword evidence="1" id="KW-1133">Transmembrane helix</keyword>
<gene>
    <name evidence="2" type="ORF">PSQ90_12175</name>
</gene>
<dbReference type="RefSeq" id="WP_282210564.1">
    <property type="nucleotide sequence ID" value="NZ_CP118247.1"/>
</dbReference>
<dbReference type="EMBL" id="CP118247">
    <property type="protein sequence ID" value="WDR05045.1"/>
    <property type="molecule type" value="Genomic_DNA"/>
</dbReference>
<keyword evidence="3" id="KW-1185">Reference proteome</keyword>
<keyword evidence="1" id="KW-0812">Transmembrane</keyword>
<organism evidence="2 3">
    <name type="scientific">Devosia rhodophyticola</name>
    <dbReference type="NCBI Taxonomy" id="3026423"/>
    <lineage>
        <taxon>Bacteria</taxon>
        <taxon>Pseudomonadati</taxon>
        <taxon>Pseudomonadota</taxon>
        <taxon>Alphaproteobacteria</taxon>
        <taxon>Hyphomicrobiales</taxon>
        <taxon>Devosiaceae</taxon>
        <taxon>Devosia</taxon>
    </lineage>
</organism>
<keyword evidence="1" id="KW-0472">Membrane</keyword>